<name>A0A6J4RQ11_9ACTN</name>
<protein>
    <submittedName>
        <fullName evidence="2">Uncharacterized protein</fullName>
    </submittedName>
</protein>
<accession>A0A6J4RQ11</accession>
<evidence type="ECO:0000256" key="1">
    <source>
        <dbReference type="SAM" id="MobiDB-lite"/>
    </source>
</evidence>
<dbReference type="AlphaFoldDB" id="A0A6J4RQ11"/>
<feature type="region of interest" description="Disordered" evidence="1">
    <location>
        <begin position="1"/>
        <end position="22"/>
    </location>
</feature>
<evidence type="ECO:0000313" key="2">
    <source>
        <dbReference type="EMBL" id="CAA9479005.1"/>
    </source>
</evidence>
<dbReference type="EMBL" id="CADCVK010000218">
    <property type="protein sequence ID" value="CAA9479005.1"/>
    <property type="molecule type" value="Genomic_DNA"/>
</dbReference>
<gene>
    <name evidence="2" type="ORF">AVDCRST_MAG12-1387</name>
</gene>
<reference evidence="2" key="1">
    <citation type="submission" date="2020-02" db="EMBL/GenBank/DDBJ databases">
        <authorList>
            <person name="Meier V. D."/>
        </authorList>
    </citation>
    <scope>NUCLEOTIDE SEQUENCE</scope>
    <source>
        <strain evidence="2">AVDCRST_MAG12</strain>
    </source>
</reference>
<organism evidence="2">
    <name type="scientific">uncultured Rubrobacteraceae bacterium</name>
    <dbReference type="NCBI Taxonomy" id="349277"/>
    <lineage>
        <taxon>Bacteria</taxon>
        <taxon>Bacillati</taxon>
        <taxon>Actinomycetota</taxon>
        <taxon>Rubrobacteria</taxon>
        <taxon>Rubrobacterales</taxon>
        <taxon>Rubrobacteraceae</taxon>
        <taxon>environmental samples</taxon>
    </lineage>
</organism>
<proteinExistence type="predicted"/>
<sequence>MGTAKDISCPAAENRANPDAAPRDEADLRQLNAGLLAVARETLQPTHASCGLKPARTLLGTQEQDR</sequence>